<accession>A0ABN4NQR6</accession>
<keyword evidence="2" id="KW-1185">Reference proteome</keyword>
<sequence length="83" mass="9128">MVEAIWRRQCGAWERSDTACVQAFLAECVARNLDPQDGLNWVIEHRAALPNAEAVVDAALRWVNEHTSTGSPILGIGAEQERG</sequence>
<reference evidence="1 2" key="1">
    <citation type="submission" date="2016-02" db="EMBL/GenBank/DDBJ databases">
        <title>Complete genome sequence of Geobacillus subterraneus KCTC 3922T.</title>
        <authorList>
            <person name="Lee D.-W."/>
            <person name="Lee Y.-J."/>
            <person name="Lee S.-J."/>
            <person name="Park G.-S."/>
            <person name="Lee S.-J."/>
            <person name="Shin J.-H."/>
        </authorList>
    </citation>
    <scope>NUCLEOTIDE SEQUENCE [LARGE SCALE GENOMIC DNA]</scope>
    <source>
        <strain evidence="1 2">KCTC 3922</strain>
    </source>
</reference>
<evidence type="ECO:0000313" key="1">
    <source>
        <dbReference type="EMBL" id="AMX85265.1"/>
    </source>
</evidence>
<protein>
    <submittedName>
        <fullName evidence="1">Uncharacterized protein</fullName>
    </submittedName>
</protein>
<proteinExistence type="predicted"/>
<dbReference type="RefSeq" id="WP_063167353.1">
    <property type="nucleotide sequence ID" value="NZ_CP139723.1"/>
</dbReference>
<organism evidence="1 2">
    <name type="scientific">Geobacillus subterraneus</name>
    <dbReference type="NCBI Taxonomy" id="129338"/>
    <lineage>
        <taxon>Bacteria</taxon>
        <taxon>Bacillati</taxon>
        <taxon>Bacillota</taxon>
        <taxon>Bacilli</taxon>
        <taxon>Bacillales</taxon>
        <taxon>Anoxybacillaceae</taxon>
        <taxon>Geobacillus</taxon>
    </lineage>
</organism>
<dbReference type="GeneID" id="32407686"/>
<gene>
    <name evidence="1" type="ORF">GS3922_08200</name>
</gene>
<dbReference type="Proteomes" id="UP000076226">
    <property type="component" value="Chromosome"/>
</dbReference>
<dbReference type="EMBL" id="CP014342">
    <property type="protein sequence ID" value="AMX85265.1"/>
    <property type="molecule type" value="Genomic_DNA"/>
</dbReference>
<evidence type="ECO:0000313" key="2">
    <source>
        <dbReference type="Proteomes" id="UP000076226"/>
    </source>
</evidence>
<name>A0ABN4NQR6_9BACL</name>